<dbReference type="RefSeq" id="WP_156276330.1">
    <property type="nucleotide sequence ID" value="NZ_BAABGI010000003.1"/>
</dbReference>
<dbReference type="AlphaFoldDB" id="A0A7K1LPT4"/>
<keyword evidence="2" id="KW-0489">Methyltransferase</keyword>
<dbReference type="GO" id="GO:0008168">
    <property type="term" value="F:methyltransferase activity"/>
    <property type="evidence" value="ECO:0007669"/>
    <property type="project" value="UniProtKB-KW"/>
</dbReference>
<keyword evidence="3" id="KW-1185">Reference proteome</keyword>
<evidence type="ECO:0000313" key="2">
    <source>
        <dbReference type="EMBL" id="MUP42815.1"/>
    </source>
</evidence>
<name>A0A7K1LPT4_9FLAO</name>
<reference evidence="2 3" key="1">
    <citation type="submission" date="2019-07" db="EMBL/GenBank/DDBJ databases">
        <title>Gramella aestuarii sp. nov., isolated from a tidal flat, and emended description of Gramella echinicola.</title>
        <authorList>
            <person name="Liu L."/>
        </authorList>
    </citation>
    <scope>NUCLEOTIDE SEQUENCE [LARGE SCALE GENOMIC DNA]</scope>
    <source>
        <strain evidence="2 3">BS12</strain>
    </source>
</reference>
<keyword evidence="2" id="KW-0808">Transferase</keyword>
<dbReference type="Pfam" id="PF13649">
    <property type="entry name" value="Methyltransf_25"/>
    <property type="match status" value="1"/>
</dbReference>
<accession>A0A7K1LPT4</accession>
<dbReference type="SUPFAM" id="SSF53335">
    <property type="entry name" value="S-adenosyl-L-methionine-dependent methyltransferases"/>
    <property type="match status" value="1"/>
</dbReference>
<dbReference type="OrthoDB" id="9800454at2"/>
<sequence length="240" mass="28024">MFKIDTSKRTDQQEIMDDFELQGEELRKTLKDLDRINSWLGGDRVTIDGIKKLVRSKKEIEKIRVIDIGCGDGAVLRKVADWANTQAFKLDLLGIDANPFALEIARDLSRDYPSIDFQHLDIFDKEAKELDCDILLCTLTMHHFKDGEITMLMKKFEKHSRLGVVINDLHRSRLAYVLFQAFCAVFVNNEIARKDGLISILRGFKKEDFQKYRTGMNGSKHSIKWKWAFRYQWVIQKYTV</sequence>
<dbReference type="Gene3D" id="3.40.50.150">
    <property type="entry name" value="Vaccinia Virus protein VP39"/>
    <property type="match status" value="1"/>
</dbReference>
<feature type="domain" description="Methyltransferase" evidence="1">
    <location>
        <begin position="65"/>
        <end position="159"/>
    </location>
</feature>
<dbReference type="InterPro" id="IPR041698">
    <property type="entry name" value="Methyltransf_25"/>
</dbReference>
<evidence type="ECO:0000313" key="3">
    <source>
        <dbReference type="Proteomes" id="UP000460416"/>
    </source>
</evidence>
<evidence type="ECO:0000259" key="1">
    <source>
        <dbReference type="Pfam" id="PF13649"/>
    </source>
</evidence>
<gene>
    <name evidence="2" type="ORF">FLP08_09525</name>
</gene>
<dbReference type="EMBL" id="VJVW01000003">
    <property type="protein sequence ID" value="MUP42815.1"/>
    <property type="molecule type" value="Genomic_DNA"/>
</dbReference>
<comment type="caution">
    <text evidence="2">The sequence shown here is derived from an EMBL/GenBank/DDBJ whole genome shotgun (WGS) entry which is preliminary data.</text>
</comment>
<dbReference type="GO" id="GO:0032259">
    <property type="term" value="P:methylation"/>
    <property type="evidence" value="ECO:0007669"/>
    <property type="project" value="UniProtKB-KW"/>
</dbReference>
<dbReference type="InterPro" id="IPR029063">
    <property type="entry name" value="SAM-dependent_MTases_sf"/>
</dbReference>
<dbReference type="CDD" id="cd02440">
    <property type="entry name" value="AdoMet_MTases"/>
    <property type="match status" value="1"/>
</dbReference>
<dbReference type="Proteomes" id="UP000460416">
    <property type="component" value="Unassembled WGS sequence"/>
</dbReference>
<protein>
    <submittedName>
        <fullName evidence="2">Methyltransferase domain-containing protein</fullName>
    </submittedName>
</protein>
<organism evidence="2 3">
    <name type="scientific">Christiangramia aestuarii</name>
    <dbReference type="NCBI Taxonomy" id="1028746"/>
    <lineage>
        <taxon>Bacteria</taxon>
        <taxon>Pseudomonadati</taxon>
        <taxon>Bacteroidota</taxon>
        <taxon>Flavobacteriia</taxon>
        <taxon>Flavobacteriales</taxon>
        <taxon>Flavobacteriaceae</taxon>
        <taxon>Christiangramia</taxon>
    </lineage>
</organism>
<proteinExistence type="predicted"/>